<dbReference type="EMBL" id="CAEZXA010000021">
    <property type="protein sequence ID" value="CAB4668874.1"/>
    <property type="molecule type" value="Genomic_DNA"/>
</dbReference>
<organism evidence="3">
    <name type="scientific">freshwater metagenome</name>
    <dbReference type="NCBI Taxonomy" id="449393"/>
    <lineage>
        <taxon>unclassified sequences</taxon>
        <taxon>metagenomes</taxon>
        <taxon>ecological metagenomes</taxon>
    </lineage>
</organism>
<evidence type="ECO:0000313" key="2">
    <source>
        <dbReference type="EMBL" id="CAB4668874.1"/>
    </source>
</evidence>
<evidence type="ECO:0000313" key="1">
    <source>
        <dbReference type="EMBL" id="CAB4368238.1"/>
    </source>
</evidence>
<proteinExistence type="predicted"/>
<protein>
    <submittedName>
        <fullName evidence="3">Unannotated protein</fullName>
    </submittedName>
</protein>
<sequence>MGYRSSVHATGAMRRRTCGIAYFVTHGDYRFRYGKAMHSTRLCPPRLGHIDLPVFALIGVA</sequence>
<dbReference type="EMBL" id="CAETWZ010000108">
    <property type="protein sequence ID" value="CAB4368238.1"/>
    <property type="molecule type" value="Genomic_DNA"/>
</dbReference>
<evidence type="ECO:0000313" key="3">
    <source>
        <dbReference type="EMBL" id="CAB4751829.1"/>
    </source>
</evidence>
<dbReference type="EMBL" id="CAEZZL010000002">
    <property type="protein sequence ID" value="CAB4751829.1"/>
    <property type="molecule type" value="Genomic_DNA"/>
</dbReference>
<name>A0A6J6U039_9ZZZZ</name>
<gene>
    <name evidence="2" type="ORF">UFOPK2334_00402</name>
    <name evidence="3" type="ORF">UFOPK2870_00089</name>
    <name evidence="1" type="ORF">UFOPK4179_01036</name>
</gene>
<dbReference type="AlphaFoldDB" id="A0A6J6U039"/>
<accession>A0A6J6U039</accession>
<reference evidence="3" key="1">
    <citation type="submission" date="2020-05" db="EMBL/GenBank/DDBJ databases">
        <authorList>
            <person name="Chiriac C."/>
            <person name="Salcher M."/>
            <person name="Ghai R."/>
            <person name="Kavagutti S V."/>
        </authorList>
    </citation>
    <scope>NUCLEOTIDE SEQUENCE</scope>
</reference>